<dbReference type="InterPro" id="IPR003783">
    <property type="entry name" value="Regulatory_RecX"/>
</dbReference>
<dbReference type="Pfam" id="PF21982">
    <property type="entry name" value="RecX_HTH1"/>
    <property type="match status" value="1"/>
</dbReference>
<dbReference type="HAMAP" id="MF_01114">
    <property type="entry name" value="RecX"/>
    <property type="match status" value="1"/>
</dbReference>
<name>A0ABW2G1K7_9ACTN</name>
<dbReference type="InterPro" id="IPR036388">
    <property type="entry name" value="WH-like_DNA-bd_sf"/>
</dbReference>
<organism evidence="10 11">
    <name type="scientific">Kitasatospora paranensis</name>
    <dbReference type="NCBI Taxonomy" id="258053"/>
    <lineage>
        <taxon>Bacteria</taxon>
        <taxon>Bacillati</taxon>
        <taxon>Actinomycetota</taxon>
        <taxon>Actinomycetes</taxon>
        <taxon>Kitasatosporales</taxon>
        <taxon>Streptomycetaceae</taxon>
        <taxon>Kitasatospora</taxon>
    </lineage>
</organism>
<dbReference type="InterPro" id="IPR053925">
    <property type="entry name" value="RecX_HTH_3rd"/>
</dbReference>
<evidence type="ECO:0000313" key="10">
    <source>
        <dbReference type="EMBL" id="MFC7181088.1"/>
    </source>
</evidence>
<feature type="domain" description="RecX first three-helical" evidence="9">
    <location>
        <begin position="134"/>
        <end position="172"/>
    </location>
</feature>
<evidence type="ECO:0000256" key="6">
    <source>
        <dbReference type="SAM" id="MobiDB-lite"/>
    </source>
</evidence>
<dbReference type="EMBL" id="JBHTAJ010000027">
    <property type="protein sequence ID" value="MFC7181088.1"/>
    <property type="molecule type" value="Genomic_DNA"/>
</dbReference>
<gene>
    <name evidence="5" type="primary">recX</name>
    <name evidence="10" type="ORF">ACFQMG_16140</name>
</gene>
<dbReference type="PANTHER" id="PTHR33602:SF1">
    <property type="entry name" value="REGULATORY PROTEIN RECX FAMILY PROTEIN"/>
    <property type="match status" value="1"/>
</dbReference>
<proteinExistence type="inferred from homology"/>
<evidence type="ECO:0000256" key="4">
    <source>
        <dbReference type="ARBA" id="ARBA00022490"/>
    </source>
</evidence>
<accession>A0ABW2G1K7</accession>
<evidence type="ECO:0000256" key="1">
    <source>
        <dbReference type="ARBA" id="ARBA00004496"/>
    </source>
</evidence>
<keyword evidence="4 5" id="KW-0963">Cytoplasm</keyword>
<evidence type="ECO:0000256" key="5">
    <source>
        <dbReference type="HAMAP-Rule" id="MF_01114"/>
    </source>
</evidence>
<comment type="function">
    <text evidence="5">Modulates RecA activity.</text>
</comment>
<dbReference type="InterPro" id="IPR053926">
    <property type="entry name" value="RecX_HTH_1st"/>
</dbReference>
<comment type="subcellular location">
    <subcellularLocation>
        <location evidence="1 5">Cytoplasm</location>
    </subcellularLocation>
</comment>
<feature type="domain" description="RecX second three-helical" evidence="7">
    <location>
        <begin position="180"/>
        <end position="221"/>
    </location>
</feature>
<feature type="compositionally biased region" description="Low complexity" evidence="6">
    <location>
        <begin position="73"/>
        <end position="125"/>
    </location>
</feature>
<dbReference type="Proteomes" id="UP001596435">
    <property type="component" value="Unassembled WGS sequence"/>
</dbReference>
<comment type="caution">
    <text evidence="10">The sequence shown here is derived from an EMBL/GenBank/DDBJ whole genome shotgun (WGS) entry which is preliminary data.</text>
</comment>
<evidence type="ECO:0000259" key="9">
    <source>
        <dbReference type="Pfam" id="PF21982"/>
    </source>
</evidence>
<evidence type="ECO:0000313" key="11">
    <source>
        <dbReference type="Proteomes" id="UP001596435"/>
    </source>
</evidence>
<dbReference type="RefSeq" id="WP_380231334.1">
    <property type="nucleotide sequence ID" value="NZ_JBHTAJ010000027.1"/>
</dbReference>
<evidence type="ECO:0000256" key="3">
    <source>
        <dbReference type="ARBA" id="ARBA00018111"/>
    </source>
</evidence>
<reference evidence="11" key="1">
    <citation type="journal article" date="2019" name="Int. J. Syst. Evol. Microbiol.">
        <title>The Global Catalogue of Microorganisms (GCM) 10K type strain sequencing project: providing services to taxonomists for standard genome sequencing and annotation.</title>
        <authorList>
            <consortium name="The Broad Institute Genomics Platform"/>
            <consortium name="The Broad Institute Genome Sequencing Center for Infectious Disease"/>
            <person name="Wu L."/>
            <person name="Ma J."/>
        </authorList>
    </citation>
    <scope>NUCLEOTIDE SEQUENCE [LARGE SCALE GENOMIC DNA]</scope>
    <source>
        <strain evidence="11">CGMCC 1.12859</strain>
    </source>
</reference>
<evidence type="ECO:0000259" key="7">
    <source>
        <dbReference type="Pfam" id="PF02631"/>
    </source>
</evidence>
<dbReference type="Pfam" id="PF02631">
    <property type="entry name" value="RecX_HTH2"/>
    <property type="match status" value="1"/>
</dbReference>
<feature type="domain" description="RecX third three-helical" evidence="8">
    <location>
        <begin position="227"/>
        <end position="273"/>
    </location>
</feature>
<comment type="similarity">
    <text evidence="2 5">Belongs to the RecX family.</text>
</comment>
<dbReference type="Pfam" id="PF21981">
    <property type="entry name" value="RecX_HTH3"/>
    <property type="match status" value="1"/>
</dbReference>
<sequence>MHDPARPSGPAVAAAGSDDSGPPDWFAAAALPEDRPRDDASTEGAAGAPALTDVPGLRTAAELAGGRRRRRTALAPEADPHTGSAADPSAGPAGDGPAPARPADGDGPPEASTATARSGRGARAAQDTDPESRARDICLRLLTGTPRTRRQLADALRKREIPDDVATGVLDRFEEVGLIDDGAFAEAWVDARHAQRGLARRALGRELRNRGVSGELVEAALTRVDPEDEAASARVLVDRRLPATRGLEPQVRIRRLVAMLARRGYAEGLAFRVVREAMGEEDTLGEEGEGFGEDW</sequence>
<protein>
    <recommendedName>
        <fullName evidence="3 5">Regulatory protein RecX</fullName>
    </recommendedName>
</protein>
<keyword evidence="11" id="KW-1185">Reference proteome</keyword>
<feature type="region of interest" description="Disordered" evidence="6">
    <location>
        <begin position="1"/>
        <end position="132"/>
    </location>
</feature>
<dbReference type="Gene3D" id="1.10.10.10">
    <property type="entry name" value="Winged helix-like DNA-binding domain superfamily/Winged helix DNA-binding domain"/>
    <property type="match status" value="2"/>
</dbReference>
<dbReference type="PANTHER" id="PTHR33602">
    <property type="entry name" value="REGULATORY PROTEIN RECX FAMILY PROTEIN"/>
    <property type="match status" value="1"/>
</dbReference>
<dbReference type="InterPro" id="IPR053924">
    <property type="entry name" value="RecX_HTH_2nd"/>
</dbReference>
<evidence type="ECO:0000259" key="8">
    <source>
        <dbReference type="Pfam" id="PF21981"/>
    </source>
</evidence>
<evidence type="ECO:0000256" key="2">
    <source>
        <dbReference type="ARBA" id="ARBA00009695"/>
    </source>
</evidence>